<proteinExistence type="predicted"/>
<name>A0ABP0D272_9PEZI</name>
<reference evidence="1 2" key="1">
    <citation type="submission" date="2024-01" db="EMBL/GenBank/DDBJ databases">
        <authorList>
            <person name="Allen C."/>
            <person name="Tagirdzhanova G."/>
        </authorList>
    </citation>
    <scope>NUCLEOTIDE SEQUENCE [LARGE SCALE GENOMIC DNA]</scope>
</reference>
<dbReference type="Proteomes" id="UP001642482">
    <property type="component" value="Unassembled WGS sequence"/>
</dbReference>
<protein>
    <recommendedName>
        <fullName evidence="3">F-box domain-containing protein</fullName>
    </recommendedName>
</protein>
<evidence type="ECO:0000313" key="1">
    <source>
        <dbReference type="EMBL" id="CAK7237336.1"/>
    </source>
</evidence>
<keyword evidence="2" id="KW-1185">Reference proteome</keyword>
<comment type="caution">
    <text evidence="1">The sequence shown here is derived from an EMBL/GenBank/DDBJ whole genome shotgun (WGS) entry which is preliminary data.</text>
</comment>
<evidence type="ECO:0000313" key="2">
    <source>
        <dbReference type="Proteomes" id="UP001642482"/>
    </source>
</evidence>
<accession>A0ABP0D272</accession>
<evidence type="ECO:0008006" key="3">
    <source>
        <dbReference type="Google" id="ProtNLM"/>
    </source>
</evidence>
<sequence length="345" mass="38724">MDATVAELPDYLAEYGLVTLSNASGTLDDIDLEHQCPMDDSHLANSTAADDDDLQEDSSQVGEAGQSLLETLPLELRFMILLDIDIDILALISIRGVSRSIMATVDSLPEYQMIRMHCPNILRAIIALDIRAYNISILYETLRTKDCSVCGNRHHPFYWEPAPYDANPGDVAPRRLASCLYLITCQRLCSGCVIRGDDYFPMSVYQVSKALHLSIARVLASCDRTLPRAHMVPGHYTHQHKQARSRAFLFDRPAVRRACQAAGLSLELCVPRRDMRTAEVSRHAAVISAPYFSTRPQVVDWGFHCALCTTNDPVNHFRTRYTCHGLINHLRELHNITEGNNDKET</sequence>
<organism evidence="1 2">
    <name type="scientific">Sporothrix eucalyptigena</name>
    <dbReference type="NCBI Taxonomy" id="1812306"/>
    <lineage>
        <taxon>Eukaryota</taxon>
        <taxon>Fungi</taxon>
        <taxon>Dikarya</taxon>
        <taxon>Ascomycota</taxon>
        <taxon>Pezizomycotina</taxon>
        <taxon>Sordariomycetes</taxon>
        <taxon>Sordariomycetidae</taxon>
        <taxon>Ophiostomatales</taxon>
        <taxon>Ophiostomataceae</taxon>
        <taxon>Sporothrix</taxon>
    </lineage>
</organism>
<dbReference type="EMBL" id="CAWUHD010000179">
    <property type="protein sequence ID" value="CAK7237336.1"/>
    <property type="molecule type" value="Genomic_DNA"/>
</dbReference>
<gene>
    <name evidence="1" type="ORF">SEUCBS140593_009925</name>
</gene>